<proteinExistence type="predicted"/>
<organism evidence="2 3">
    <name type="scientific">Rubrivirga marina</name>
    <dbReference type="NCBI Taxonomy" id="1196024"/>
    <lineage>
        <taxon>Bacteria</taxon>
        <taxon>Pseudomonadati</taxon>
        <taxon>Rhodothermota</taxon>
        <taxon>Rhodothermia</taxon>
        <taxon>Rhodothermales</taxon>
        <taxon>Rubricoccaceae</taxon>
        <taxon>Rubrivirga</taxon>
    </lineage>
</organism>
<accession>A0A271J0F2</accession>
<keyword evidence="3" id="KW-1185">Reference proteome</keyword>
<dbReference type="OrthoDB" id="9855765at2"/>
<evidence type="ECO:0000256" key="1">
    <source>
        <dbReference type="SAM" id="SignalP"/>
    </source>
</evidence>
<name>A0A271J0F2_9BACT</name>
<evidence type="ECO:0000313" key="3">
    <source>
        <dbReference type="Proteomes" id="UP000216339"/>
    </source>
</evidence>
<protein>
    <submittedName>
        <fullName evidence="2">Uncharacterized protein</fullName>
    </submittedName>
</protein>
<comment type="caution">
    <text evidence="2">The sequence shown here is derived from an EMBL/GenBank/DDBJ whole genome shotgun (WGS) entry which is preliminary data.</text>
</comment>
<reference evidence="2 3" key="1">
    <citation type="submission" date="2016-11" db="EMBL/GenBank/DDBJ databases">
        <title>Study of marine rhodopsin-containing bacteria.</title>
        <authorList>
            <person name="Yoshizawa S."/>
            <person name="Kumagai Y."/>
            <person name="Kogure K."/>
        </authorList>
    </citation>
    <scope>NUCLEOTIDE SEQUENCE [LARGE SCALE GENOMIC DNA]</scope>
    <source>
        <strain evidence="2 3">SAORIC-28</strain>
    </source>
</reference>
<evidence type="ECO:0000313" key="2">
    <source>
        <dbReference type="EMBL" id="PAP76718.1"/>
    </source>
</evidence>
<gene>
    <name evidence="2" type="ORF">BSZ37_09835</name>
</gene>
<feature type="signal peptide" evidence="1">
    <location>
        <begin position="1"/>
        <end position="19"/>
    </location>
</feature>
<keyword evidence="1" id="KW-0732">Signal</keyword>
<feature type="chain" id="PRO_5012470507" evidence="1">
    <location>
        <begin position="20"/>
        <end position="168"/>
    </location>
</feature>
<dbReference type="EMBL" id="MQWD01000001">
    <property type="protein sequence ID" value="PAP76718.1"/>
    <property type="molecule type" value="Genomic_DNA"/>
</dbReference>
<dbReference type="AlphaFoldDB" id="A0A271J0F2"/>
<dbReference type="Proteomes" id="UP000216339">
    <property type="component" value="Unassembled WGS sequence"/>
</dbReference>
<sequence>MRLLGLLVALAAVAAPASAQQRFVQACAASPDVQQVEGIDAGQLCGCVAERTIARGIPAADLDRSIEYSSADLASAPDEIRAVAEAAMEATVPCALAQAGVTEAMMDGVAAASPAPEAPAASAVTGTPVPMPAEPAPTVYSGLRTGDGTGSVRVEQEGKGGAIRILGE</sequence>
<dbReference type="RefSeq" id="WP_095510382.1">
    <property type="nucleotide sequence ID" value="NZ_MQWD01000001.1"/>
</dbReference>